<proteinExistence type="predicted"/>
<dbReference type="Gene3D" id="2.120.10.30">
    <property type="entry name" value="TolB, C-terminal domain"/>
    <property type="match status" value="1"/>
</dbReference>
<name>A0ABT3V4Y2_9ACTN</name>
<protein>
    <submittedName>
        <fullName evidence="3">Uncharacterized protein</fullName>
    </submittedName>
</protein>
<dbReference type="SUPFAM" id="SSF82171">
    <property type="entry name" value="DPP6 N-terminal domain-like"/>
    <property type="match status" value="1"/>
</dbReference>
<evidence type="ECO:0000256" key="2">
    <source>
        <dbReference type="SAM" id="SignalP"/>
    </source>
</evidence>
<dbReference type="Proteomes" id="UP001165590">
    <property type="component" value="Unassembled WGS sequence"/>
</dbReference>
<feature type="chain" id="PRO_5047215767" evidence="2">
    <location>
        <begin position="25"/>
        <end position="356"/>
    </location>
</feature>
<dbReference type="InterPro" id="IPR011042">
    <property type="entry name" value="6-blade_b-propeller_TolB-like"/>
</dbReference>
<evidence type="ECO:0000256" key="1">
    <source>
        <dbReference type="SAM" id="MobiDB-lite"/>
    </source>
</evidence>
<keyword evidence="4" id="KW-1185">Reference proteome</keyword>
<dbReference type="EMBL" id="JAIFZO010000002">
    <property type="protein sequence ID" value="MCX4235040.1"/>
    <property type="molecule type" value="Genomic_DNA"/>
</dbReference>
<keyword evidence="2" id="KW-0732">Signal</keyword>
<dbReference type="PANTHER" id="PTHR36842">
    <property type="entry name" value="PROTEIN TOLB HOMOLOG"/>
    <property type="match status" value="1"/>
</dbReference>
<reference evidence="3" key="1">
    <citation type="journal article" date="2022" name="bioRxiv">
        <title>Discovery and biosynthetic assessment of Streptomyces ortus sp nov. isolated from a deep-sea sponge.</title>
        <authorList>
            <person name="Williams S.E."/>
        </authorList>
    </citation>
    <scope>NUCLEOTIDE SEQUENCE</scope>
    <source>
        <strain evidence="3">A15ISP2-DRY2</strain>
    </source>
</reference>
<evidence type="ECO:0000313" key="4">
    <source>
        <dbReference type="Proteomes" id="UP001165590"/>
    </source>
</evidence>
<dbReference type="RefSeq" id="WP_267027784.1">
    <property type="nucleotide sequence ID" value="NZ_JAIFZO010000002.1"/>
</dbReference>
<organism evidence="3 4">
    <name type="scientific">Streptomyces ortus</name>
    <dbReference type="NCBI Taxonomy" id="2867268"/>
    <lineage>
        <taxon>Bacteria</taxon>
        <taxon>Bacillati</taxon>
        <taxon>Actinomycetota</taxon>
        <taxon>Actinomycetes</taxon>
        <taxon>Kitasatosporales</taxon>
        <taxon>Streptomycetaceae</taxon>
        <taxon>Streptomyces</taxon>
    </lineage>
</organism>
<feature type="region of interest" description="Disordered" evidence="1">
    <location>
        <begin position="38"/>
        <end position="57"/>
    </location>
</feature>
<feature type="signal peptide" evidence="2">
    <location>
        <begin position="1"/>
        <end position="24"/>
    </location>
</feature>
<sequence>MRAAVSVAAAVCAVTAGLPGTVSAGTAEALGAGVERISVAPDGTQGDGASSGGTITSDGRRVAFSSVARNLTADGTATYEKVFVRDRRTGLTVRMSTSAPPIQRRPVISGDGEYVAHWGLIQRDTKSFLSQVRSQGTIGVNCSGLSCSQPSLSADGRYIAQVGTSGRPSVRQRIEVRDWQADTTETVFEFEHTLPARPSISGDGRFVAYEDGQAQDVFVWDRTDDTSAGPIEGPSEAATLVQLSRDGSAIVYLSGSDTHVQDEGSGAEHVVPNARGLAIDPTGRYLLYTPQDTSGPSLVLRDLVTGTDETVSDRPASAGTDAVSASGRDVVFQSAADDIVPGDTNGTSDVFVRHFY</sequence>
<comment type="caution">
    <text evidence="3">The sequence shown here is derived from an EMBL/GenBank/DDBJ whole genome shotgun (WGS) entry which is preliminary data.</text>
</comment>
<evidence type="ECO:0000313" key="3">
    <source>
        <dbReference type="EMBL" id="MCX4235040.1"/>
    </source>
</evidence>
<gene>
    <name evidence="3" type="ORF">K3769_20080</name>
</gene>
<accession>A0ABT3V4Y2</accession>